<gene>
    <name evidence="7" type="ORF">ARMGADRAFT_947048</name>
</gene>
<dbReference type="STRING" id="47427.A0A2H3CJX8"/>
<comment type="cofactor">
    <cofactor evidence="1 6">
        <name>heme</name>
        <dbReference type="ChEBI" id="CHEBI:30413"/>
    </cofactor>
</comment>
<evidence type="ECO:0000256" key="3">
    <source>
        <dbReference type="ARBA" id="ARBA00022723"/>
    </source>
</evidence>
<dbReference type="InParanoid" id="A0A2H3CJX8"/>
<feature type="binding site" description="axial binding residue" evidence="6">
    <location>
        <position position="120"/>
    </location>
    <ligand>
        <name>heme</name>
        <dbReference type="ChEBI" id="CHEBI:30413"/>
    </ligand>
    <ligandPart>
        <name>Fe</name>
        <dbReference type="ChEBI" id="CHEBI:18248"/>
    </ligandPart>
</feature>
<dbReference type="OMA" id="HIEVPMH"/>
<dbReference type="CDD" id="cd11041">
    <property type="entry name" value="CYP503A1-like"/>
    <property type="match status" value="1"/>
</dbReference>
<dbReference type="PRINTS" id="PR00465">
    <property type="entry name" value="EP450IV"/>
</dbReference>
<reference evidence="8" key="1">
    <citation type="journal article" date="2017" name="Nat. Ecol. Evol.">
        <title>Genome expansion and lineage-specific genetic innovations in the forest pathogenic fungi Armillaria.</title>
        <authorList>
            <person name="Sipos G."/>
            <person name="Prasanna A.N."/>
            <person name="Walter M.C."/>
            <person name="O'Connor E."/>
            <person name="Balint B."/>
            <person name="Krizsan K."/>
            <person name="Kiss B."/>
            <person name="Hess J."/>
            <person name="Varga T."/>
            <person name="Slot J."/>
            <person name="Riley R."/>
            <person name="Boka B."/>
            <person name="Rigling D."/>
            <person name="Barry K."/>
            <person name="Lee J."/>
            <person name="Mihaltcheva S."/>
            <person name="LaButti K."/>
            <person name="Lipzen A."/>
            <person name="Waldron R."/>
            <person name="Moloney N.M."/>
            <person name="Sperisen C."/>
            <person name="Kredics L."/>
            <person name="Vagvoelgyi C."/>
            <person name="Patrignani A."/>
            <person name="Fitzpatrick D."/>
            <person name="Nagy I."/>
            <person name="Doyle S."/>
            <person name="Anderson J.B."/>
            <person name="Grigoriev I.V."/>
            <person name="Gueldener U."/>
            <person name="Muensterkoetter M."/>
            <person name="Nagy L.G."/>
        </authorList>
    </citation>
    <scope>NUCLEOTIDE SEQUENCE [LARGE SCALE GENOMIC DNA]</scope>
    <source>
        <strain evidence="8">Ar21-2</strain>
    </source>
</reference>
<sequence length="174" mass="19947">EVESVIKEEGNTKAAMGKMNQLDSFLKEAQRLYGDFGVFVMDRVARKDFVFSDTTVVPAGSHIAVAALCTHLDEENYEDPLEFKPWRFSERRKQEGESIRHQMATLSLDFVFFGHGRSACPGRFFAVNELKALMSYVLMNFDVKMDKVPPSMWFSGGQYPNQSSKVLFRKRIRT</sequence>
<dbReference type="InterPro" id="IPR001128">
    <property type="entry name" value="Cyt_P450"/>
</dbReference>
<dbReference type="SUPFAM" id="SSF48264">
    <property type="entry name" value="Cytochrome P450"/>
    <property type="match status" value="1"/>
</dbReference>
<dbReference type="Pfam" id="PF00067">
    <property type="entry name" value="p450"/>
    <property type="match status" value="1"/>
</dbReference>
<dbReference type="Proteomes" id="UP000217790">
    <property type="component" value="Unassembled WGS sequence"/>
</dbReference>
<dbReference type="Gene3D" id="1.10.630.10">
    <property type="entry name" value="Cytochrome P450"/>
    <property type="match status" value="1"/>
</dbReference>
<accession>A0A2H3CJX8</accession>
<keyword evidence="6" id="KW-0349">Heme</keyword>
<dbReference type="OrthoDB" id="1844152at2759"/>
<dbReference type="GO" id="GO:0005506">
    <property type="term" value="F:iron ion binding"/>
    <property type="evidence" value="ECO:0007669"/>
    <property type="project" value="InterPro"/>
</dbReference>
<evidence type="ECO:0000313" key="7">
    <source>
        <dbReference type="EMBL" id="PBK82180.1"/>
    </source>
</evidence>
<dbReference type="PANTHER" id="PTHR46206">
    <property type="entry name" value="CYTOCHROME P450"/>
    <property type="match status" value="1"/>
</dbReference>
<keyword evidence="5 6" id="KW-0408">Iron</keyword>
<organism evidence="7 8">
    <name type="scientific">Armillaria gallica</name>
    <name type="common">Bulbous honey fungus</name>
    <name type="synonym">Armillaria bulbosa</name>
    <dbReference type="NCBI Taxonomy" id="47427"/>
    <lineage>
        <taxon>Eukaryota</taxon>
        <taxon>Fungi</taxon>
        <taxon>Dikarya</taxon>
        <taxon>Basidiomycota</taxon>
        <taxon>Agaricomycotina</taxon>
        <taxon>Agaricomycetes</taxon>
        <taxon>Agaricomycetidae</taxon>
        <taxon>Agaricales</taxon>
        <taxon>Marasmiineae</taxon>
        <taxon>Physalacriaceae</taxon>
        <taxon>Armillaria</taxon>
    </lineage>
</organism>
<name>A0A2H3CJX8_ARMGA</name>
<keyword evidence="8" id="KW-1185">Reference proteome</keyword>
<evidence type="ECO:0000313" key="8">
    <source>
        <dbReference type="Proteomes" id="UP000217790"/>
    </source>
</evidence>
<dbReference type="GO" id="GO:0016705">
    <property type="term" value="F:oxidoreductase activity, acting on paired donors, with incorporation or reduction of molecular oxygen"/>
    <property type="evidence" value="ECO:0007669"/>
    <property type="project" value="InterPro"/>
</dbReference>
<dbReference type="GO" id="GO:0004497">
    <property type="term" value="F:monooxygenase activity"/>
    <property type="evidence" value="ECO:0007669"/>
    <property type="project" value="InterPro"/>
</dbReference>
<evidence type="ECO:0000256" key="6">
    <source>
        <dbReference type="PIRSR" id="PIRSR602403-1"/>
    </source>
</evidence>
<protein>
    <submittedName>
        <fullName evidence="7">Cytochrome P450</fullName>
    </submittedName>
</protein>
<dbReference type="GO" id="GO:0020037">
    <property type="term" value="F:heme binding"/>
    <property type="evidence" value="ECO:0007669"/>
    <property type="project" value="InterPro"/>
</dbReference>
<feature type="non-terminal residue" evidence="7">
    <location>
        <position position="1"/>
    </location>
</feature>
<dbReference type="EMBL" id="KZ293720">
    <property type="protein sequence ID" value="PBK82180.1"/>
    <property type="molecule type" value="Genomic_DNA"/>
</dbReference>
<dbReference type="InterPro" id="IPR036396">
    <property type="entry name" value="Cyt_P450_sf"/>
</dbReference>
<evidence type="ECO:0000256" key="1">
    <source>
        <dbReference type="ARBA" id="ARBA00001971"/>
    </source>
</evidence>
<comment type="similarity">
    <text evidence="2">Belongs to the cytochrome P450 family.</text>
</comment>
<evidence type="ECO:0000256" key="4">
    <source>
        <dbReference type="ARBA" id="ARBA00023002"/>
    </source>
</evidence>
<dbReference type="InterPro" id="IPR002403">
    <property type="entry name" value="Cyt_P450_E_grp-IV"/>
</dbReference>
<evidence type="ECO:0000256" key="5">
    <source>
        <dbReference type="ARBA" id="ARBA00023004"/>
    </source>
</evidence>
<dbReference type="AlphaFoldDB" id="A0A2H3CJX8"/>
<proteinExistence type="inferred from homology"/>
<evidence type="ECO:0000256" key="2">
    <source>
        <dbReference type="ARBA" id="ARBA00010617"/>
    </source>
</evidence>
<keyword evidence="3 6" id="KW-0479">Metal-binding</keyword>
<keyword evidence="4" id="KW-0560">Oxidoreductase</keyword>